<organism evidence="14 15">
    <name type="scientific">Erpetoichthys calabaricus</name>
    <name type="common">Rope fish</name>
    <name type="synonym">Calamoichthys calabaricus</name>
    <dbReference type="NCBI Taxonomy" id="27687"/>
    <lineage>
        <taxon>Eukaryota</taxon>
        <taxon>Metazoa</taxon>
        <taxon>Chordata</taxon>
        <taxon>Craniata</taxon>
        <taxon>Vertebrata</taxon>
        <taxon>Euteleostomi</taxon>
        <taxon>Actinopterygii</taxon>
        <taxon>Polypteriformes</taxon>
        <taxon>Polypteridae</taxon>
        <taxon>Erpetoichthys</taxon>
    </lineage>
</organism>
<dbReference type="Pfam" id="PF08969">
    <property type="entry name" value="USP8_dimer"/>
    <property type="match status" value="1"/>
</dbReference>
<gene>
    <name evidence="14" type="primary">STAMBP</name>
    <name evidence="14" type="synonym">stambpb</name>
</gene>
<dbReference type="CDD" id="cd08066">
    <property type="entry name" value="MPN_AMSH_like"/>
    <property type="match status" value="1"/>
</dbReference>
<protein>
    <submittedName>
        <fullName evidence="14">STAM binding protein a</fullName>
    </submittedName>
</protein>
<evidence type="ECO:0000256" key="8">
    <source>
        <dbReference type="ARBA" id="ARBA00022833"/>
    </source>
</evidence>
<evidence type="ECO:0000259" key="13">
    <source>
        <dbReference type="PROSITE" id="PS50808"/>
    </source>
</evidence>
<dbReference type="FunFam" id="1.20.58.80:FF:000013">
    <property type="entry name" value="STAM-binding protein-like A"/>
    <property type="match status" value="1"/>
</dbReference>
<dbReference type="SUPFAM" id="SSF102712">
    <property type="entry name" value="JAB1/MPN domain"/>
    <property type="match status" value="1"/>
</dbReference>
<dbReference type="SUPFAM" id="SSF140856">
    <property type="entry name" value="USP8 N-terminal domain-like"/>
    <property type="match status" value="1"/>
</dbReference>
<reference evidence="14" key="2">
    <citation type="submission" date="2025-08" db="UniProtKB">
        <authorList>
            <consortium name="Ensembl"/>
        </authorList>
    </citation>
    <scope>IDENTIFICATION</scope>
</reference>
<dbReference type="SUPFAM" id="SSF53098">
    <property type="entry name" value="Ribonuclease H-like"/>
    <property type="match status" value="1"/>
</dbReference>
<dbReference type="SUPFAM" id="SSF140996">
    <property type="entry name" value="Hermes dimerisation domain"/>
    <property type="match status" value="1"/>
</dbReference>
<evidence type="ECO:0000256" key="10">
    <source>
        <dbReference type="PROSITE-ProRule" id="PRU00027"/>
    </source>
</evidence>
<evidence type="ECO:0000256" key="11">
    <source>
        <dbReference type="SAM" id="MobiDB-lite"/>
    </source>
</evidence>
<dbReference type="InterPro" id="IPR015063">
    <property type="entry name" value="USP8_dimer"/>
</dbReference>
<dbReference type="InterPro" id="IPR037518">
    <property type="entry name" value="MPN"/>
</dbReference>
<dbReference type="PROSITE" id="PS50249">
    <property type="entry name" value="MPN"/>
    <property type="match status" value="1"/>
</dbReference>
<dbReference type="InterPro" id="IPR044098">
    <property type="entry name" value="STAMBP/STALP-like_MPN"/>
</dbReference>
<dbReference type="SUPFAM" id="SSF57667">
    <property type="entry name" value="beta-beta-alpha zinc fingers"/>
    <property type="match status" value="1"/>
</dbReference>
<comment type="cofactor">
    <cofactor evidence="1">
        <name>Zn(2+)</name>
        <dbReference type="ChEBI" id="CHEBI:29105"/>
    </cofactor>
</comment>
<dbReference type="Gene3D" id="1.20.58.80">
    <property type="entry name" value="Phosphotransferase system, lactose/cellobiose-type IIA subunit"/>
    <property type="match status" value="1"/>
</dbReference>
<accession>A0A8C4RDP7</accession>
<feature type="region of interest" description="Disordered" evidence="11">
    <location>
        <begin position="654"/>
        <end position="689"/>
    </location>
</feature>
<dbReference type="Pfam" id="PF02892">
    <property type="entry name" value="zf-BED"/>
    <property type="match status" value="1"/>
</dbReference>
<keyword evidence="9" id="KW-0482">Metalloprotease</keyword>
<dbReference type="GO" id="GO:0140492">
    <property type="term" value="F:metal-dependent deubiquitinase activity"/>
    <property type="evidence" value="ECO:0007669"/>
    <property type="project" value="InterPro"/>
</dbReference>
<dbReference type="GO" id="GO:0003677">
    <property type="term" value="F:DNA binding"/>
    <property type="evidence" value="ECO:0007669"/>
    <property type="project" value="InterPro"/>
</dbReference>
<keyword evidence="8" id="KW-0862">Zinc</keyword>
<dbReference type="FunFam" id="3.40.140.10:FF:000010">
    <property type="entry name" value="AMSH-like protease isoform X1"/>
    <property type="match status" value="1"/>
</dbReference>
<evidence type="ECO:0000256" key="7">
    <source>
        <dbReference type="ARBA" id="ARBA00022801"/>
    </source>
</evidence>
<evidence type="ECO:0000256" key="6">
    <source>
        <dbReference type="ARBA" id="ARBA00022786"/>
    </source>
</evidence>
<evidence type="ECO:0000256" key="1">
    <source>
        <dbReference type="ARBA" id="ARBA00001947"/>
    </source>
</evidence>
<evidence type="ECO:0000256" key="4">
    <source>
        <dbReference type="ARBA" id="ARBA00022723"/>
    </source>
</evidence>
<evidence type="ECO:0000256" key="2">
    <source>
        <dbReference type="ARBA" id="ARBA00010981"/>
    </source>
</evidence>
<keyword evidence="3" id="KW-0645">Protease</keyword>
<evidence type="ECO:0000256" key="3">
    <source>
        <dbReference type="ARBA" id="ARBA00022670"/>
    </source>
</evidence>
<evidence type="ECO:0000256" key="5">
    <source>
        <dbReference type="ARBA" id="ARBA00022771"/>
    </source>
</evidence>
<keyword evidence="15" id="KW-1185">Reference proteome</keyword>
<keyword evidence="6" id="KW-0833">Ubl conjugation pathway</keyword>
<evidence type="ECO:0000259" key="12">
    <source>
        <dbReference type="PROSITE" id="PS50249"/>
    </source>
</evidence>
<feature type="compositionally biased region" description="Polar residues" evidence="11">
    <location>
        <begin position="742"/>
        <end position="754"/>
    </location>
</feature>
<dbReference type="GO" id="GO:0005768">
    <property type="term" value="C:endosome"/>
    <property type="evidence" value="ECO:0007669"/>
    <property type="project" value="TreeGrafter"/>
</dbReference>
<dbReference type="Gene3D" id="3.40.140.10">
    <property type="entry name" value="Cytidine Deaminase, domain 2"/>
    <property type="match status" value="1"/>
</dbReference>
<feature type="domain" description="BED-type" evidence="13">
    <location>
        <begin position="1"/>
        <end position="57"/>
    </location>
</feature>
<reference evidence="14" key="1">
    <citation type="submission" date="2021-06" db="EMBL/GenBank/DDBJ databases">
        <authorList>
            <consortium name="Wellcome Sanger Institute Data Sharing"/>
        </authorList>
    </citation>
    <scope>NUCLEOTIDE SEQUENCE [LARGE SCALE GENOMIC DNA]</scope>
</reference>
<dbReference type="GO" id="GO:0070536">
    <property type="term" value="P:protein K63-linked deubiquitination"/>
    <property type="evidence" value="ECO:0007669"/>
    <property type="project" value="InterPro"/>
</dbReference>
<dbReference type="InterPro" id="IPR003656">
    <property type="entry name" value="Znf_BED"/>
</dbReference>
<evidence type="ECO:0000313" key="14">
    <source>
        <dbReference type="Ensembl" id="ENSECRP00000000478.1"/>
    </source>
</evidence>
<reference evidence="14" key="3">
    <citation type="submission" date="2025-09" db="UniProtKB">
        <authorList>
            <consortium name="Ensembl"/>
        </authorList>
    </citation>
    <scope>IDENTIFICATION</scope>
</reference>
<comment type="similarity">
    <text evidence="2">Belongs to the peptidase M67C family.</text>
</comment>
<feature type="region of interest" description="Disordered" evidence="11">
    <location>
        <begin position="716"/>
        <end position="770"/>
    </location>
</feature>
<dbReference type="GO" id="GO:0032154">
    <property type="term" value="C:cleavage furrow"/>
    <property type="evidence" value="ECO:0007669"/>
    <property type="project" value="UniProtKB-ARBA"/>
</dbReference>
<dbReference type="InterPro" id="IPR012337">
    <property type="entry name" value="RNaseH-like_sf"/>
</dbReference>
<sequence length="953" mass="109070">MSAVWKFFKVSESDIKYAICNTCLTNVLRGGTKVRNFNTINLITHLKTRHPDKYTEFLRAKEENPVPPRTKSKTAVNQRVDQLLEKSKKFDKDNPKAKTITAKVMEFIALDDQPFSVVEDTGFRRLLEYLEPRYQIPSRRYFSDIALPESHKIVESHVHTLLAEDVTAISFTTDIWTSDMSAISMLSLTAQWIDRKFELQKAILHAQECSGSHTCAALSVAFKRMFETWKIPKENVHVVLRDNARNIAKAMEECGIPSLPCMAHTLQLAVNDGVLSQRSVSDTIAIGRKIVGHFKHSQLANSRLKTIQTELGMQPKMLQQDVSTRWSSTFYMLQSLLELKRALGAYASDFELPATLTPNQWGLIENIITLLAPFEQLTKEICQSEALASNIIPSINALKRLLTKSAHTDFGVKTSKSALLEAVNNRFIEIYKESTYCVATIVDPRYKDRYFDADVKSLPFKMLQAQVELASNEMQTTESQIDGPQKKRAKRNDEVACTLFEMYNEILEENTLMPRENSQMTTEVVKEKDLLTMPEYSDVSLTPEDRVRALTKMGSSVDVNEDVPPRRYFRSGVEMIRMARVYAEEGNTENAFILYNKYITLFIEKLPKHRDYKMNIPEKKETMKKLKEIAFPQAEELKKALLKRYMKEYEEYMERKRGEEEALSRETAKQKELETERQRVDEMRRRQQEQEQFNAFEEMIRRKELEKERLQIVQDFSSPSAPPLDDLLIPGVQEPPQPTLPQSPTAKQSPQTPSHIAGVPPTIDRSLKPGSIIPNDSCLVDGLRQMMIPQDLCMKFLKLAEGNTERAVETCGILCGKLTRNQFTVTHVLIPKQCGGPDHCDTENEEELFLIQDQYDLITLGWIHTHPTQTAFLSSVDLHTHCSYQIMLQESIAIVCSPKFNETGYFRLTDYGMEEISSCKQKGFHPHPREPPLFATCGHITIGESSLTVMDLR</sequence>
<dbReference type="PANTHER" id="PTHR12947">
    <property type="entry name" value="AMSH-LIKE PROTEASE"/>
    <property type="match status" value="1"/>
</dbReference>
<evidence type="ECO:0000313" key="15">
    <source>
        <dbReference type="Proteomes" id="UP000694620"/>
    </source>
</evidence>
<keyword evidence="5 10" id="KW-0863">Zinc-finger</keyword>
<dbReference type="SMART" id="SM00232">
    <property type="entry name" value="JAB_MPN"/>
    <property type="match status" value="1"/>
</dbReference>
<name>A0A8C4RDP7_ERPCA</name>
<dbReference type="GO" id="GO:0006508">
    <property type="term" value="P:proteolysis"/>
    <property type="evidence" value="ECO:0007669"/>
    <property type="project" value="UniProtKB-KW"/>
</dbReference>
<dbReference type="GeneTree" id="ENSGT00940000153710"/>
<keyword evidence="4" id="KW-0479">Metal-binding</keyword>
<dbReference type="InterPro" id="IPR036236">
    <property type="entry name" value="Znf_C2H2_sf"/>
</dbReference>
<dbReference type="AlphaFoldDB" id="A0A8C4RDP7"/>
<dbReference type="SMART" id="SM00614">
    <property type="entry name" value="ZnF_BED"/>
    <property type="match status" value="1"/>
</dbReference>
<dbReference type="Ensembl" id="ENSECRT00000000489.1">
    <property type="protein sequence ID" value="ENSECRP00000000478.1"/>
    <property type="gene ID" value="ENSECRG00000000280.1"/>
</dbReference>
<dbReference type="PROSITE" id="PS50808">
    <property type="entry name" value="ZF_BED"/>
    <property type="match status" value="1"/>
</dbReference>
<feature type="domain" description="MPN" evidence="12">
    <location>
        <begin position="786"/>
        <end position="917"/>
    </location>
</feature>
<dbReference type="PANTHER" id="PTHR12947:SF8">
    <property type="entry name" value="STAM-BINDING PROTEIN"/>
    <property type="match status" value="1"/>
</dbReference>
<dbReference type="Proteomes" id="UP000694620">
    <property type="component" value="Chromosome 1"/>
</dbReference>
<dbReference type="GO" id="GO:0008270">
    <property type="term" value="F:zinc ion binding"/>
    <property type="evidence" value="ECO:0007669"/>
    <property type="project" value="UniProtKB-KW"/>
</dbReference>
<dbReference type="InterPro" id="IPR000555">
    <property type="entry name" value="JAMM/MPN+_dom"/>
</dbReference>
<dbReference type="GO" id="GO:0061578">
    <property type="term" value="F:K63-linked deubiquitinase activity"/>
    <property type="evidence" value="ECO:0007669"/>
    <property type="project" value="InterPro"/>
</dbReference>
<keyword evidence="7" id="KW-0378">Hydrolase</keyword>
<proteinExistence type="inferred from homology"/>
<evidence type="ECO:0000256" key="9">
    <source>
        <dbReference type="ARBA" id="ARBA00023049"/>
    </source>
</evidence>
<dbReference type="Pfam" id="PF01398">
    <property type="entry name" value="JAB"/>
    <property type="match status" value="1"/>
</dbReference>